<accession>A0A0A1TGU1</accession>
<dbReference type="PANTHER" id="PTHR38795">
    <property type="entry name" value="DUF6604 DOMAIN-CONTAINING PROTEIN"/>
    <property type="match status" value="1"/>
</dbReference>
<gene>
    <name evidence="2" type="ORF">VHEMI04644</name>
</gene>
<dbReference type="Proteomes" id="UP000039046">
    <property type="component" value="Unassembled WGS sequence"/>
</dbReference>
<organism evidence="2 3">
    <name type="scientific">[Torrubiella] hemipterigena</name>
    <dbReference type="NCBI Taxonomy" id="1531966"/>
    <lineage>
        <taxon>Eukaryota</taxon>
        <taxon>Fungi</taxon>
        <taxon>Dikarya</taxon>
        <taxon>Ascomycota</taxon>
        <taxon>Pezizomycotina</taxon>
        <taxon>Sordariomycetes</taxon>
        <taxon>Hypocreomycetidae</taxon>
        <taxon>Hypocreales</taxon>
        <taxon>Clavicipitaceae</taxon>
        <taxon>Clavicipitaceae incertae sedis</taxon>
        <taxon>'Torrubiella' clade</taxon>
    </lineage>
</organism>
<protein>
    <recommendedName>
        <fullName evidence="1">DUF6604 domain-containing protein</fullName>
    </recommendedName>
</protein>
<sequence>MAYSLKSKYQCYKADTATIAKWLASTANAYGYGLGDNASLKIVSSPGGRLKGKARKAAKEAILREKMNKAKVTSSGTIAGERQTHHIKIKDFEPMAEFLSKVDDLELPPAFGTTLDRVIRVRNEFANQLYATREVDDDAAESHSYFVQVLEKVRAHLSKHFVEKPKVPNPRINGQSEKKLRENDNILHNMFSVLEVYAPSAEAESAPTLTPTYQPKVEDNIEYVVEEADDIGAIEFAFAALLKDLADLRAEVLSLWADYQCGRRELATVAAAIHVSSEMARAIENDVTMLIAKGGGAHKLAFSWVSKVAFWAGIDMEQKTKSAGPYNMEAYELAKSCFFNTLEIFQVWRACTGGADAFPACTVEFPPQTFEIDDTASPNLIQLTRDAAAICDMLPDLSTLATIFRGKMGLVTDELVAGLWDIAQSETKEAPL</sequence>
<name>A0A0A1TGU1_9HYPO</name>
<dbReference type="HOGENOM" id="CLU_008976_2_0_1"/>
<evidence type="ECO:0000259" key="1">
    <source>
        <dbReference type="Pfam" id="PF20253"/>
    </source>
</evidence>
<evidence type="ECO:0000313" key="2">
    <source>
        <dbReference type="EMBL" id="CEJ88207.1"/>
    </source>
</evidence>
<keyword evidence="3" id="KW-1185">Reference proteome</keyword>
<dbReference type="STRING" id="1531966.A0A0A1TGU1"/>
<dbReference type="EMBL" id="CDHN01000002">
    <property type="protein sequence ID" value="CEJ88207.1"/>
    <property type="molecule type" value="Genomic_DNA"/>
</dbReference>
<dbReference type="PANTHER" id="PTHR38795:SF1">
    <property type="entry name" value="DUF6604 DOMAIN-CONTAINING PROTEIN"/>
    <property type="match status" value="1"/>
</dbReference>
<evidence type="ECO:0000313" key="3">
    <source>
        <dbReference type="Proteomes" id="UP000039046"/>
    </source>
</evidence>
<dbReference type="InterPro" id="IPR046539">
    <property type="entry name" value="DUF6604"/>
</dbReference>
<dbReference type="OrthoDB" id="5238236at2759"/>
<reference evidence="2 3" key="1">
    <citation type="journal article" date="2015" name="Genome Announc.">
        <title>Draft Genome Sequence and Gene Annotation of the Entomopathogenic Fungus Verticillium hemipterigenum.</title>
        <authorList>
            <person name="Horn F."/>
            <person name="Habel A."/>
            <person name="Scharf D.H."/>
            <person name="Dworschak J."/>
            <person name="Brakhage A.A."/>
            <person name="Guthke R."/>
            <person name="Hertweck C."/>
            <person name="Linde J."/>
        </authorList>
    </citation>
    <scope>NUCLEOTIDE SEQUENCE [LARGE SCALE GENOMIC DNA]</scope>
</reference>
<proteinExistence type="predicted"/>
<dbReference type="Pfam" id="PF20253">
    <property type="entry name" value="DUF6604"/>
    <property type="match status" value="1"/>
</dbReference>
<dbReference type="AlphaFoldDB" id="A0A0A1TGU1"/>
<feature type="domain" description="DUF6604" evidence="1">
    <location>
        <begin position="11"/>
        <end position="288"/>
    </location>
</feature>